<feature type="compositionally biased region" description="Low complexity" evidence="1">
    <location>
        <begin position="14"/>
        <end position="28"/>
    </location>
</feature>
<sequence length="34" mass="3533">MAKTKTKKDVTVQPTASAASETAPTGTTKQTKPK</sequence>
<dbReference type="AlphaFoldDB" id="A0A1I5U4H0"/>
<reference evidence="2 3" key="1">
    <citation type="submission" date="2016-10" db="EMBL/GenBank/DDBJ databases">
        <authorList>
            <person name="de Groot N.N."/>
        </authorList>
    </citation>
    <scope>NUCLEOTIDE SEQUENCE [LARGE SCALE GENOMIC DNA]</scope>
    <source>
        <strain evidence="2 3">DSM 28286</strain>
    </source>
</reference>
<gene>
    <name evidence="2" type="ORF">SAMN05444277_10343</name>
</gene>
<organism evidence="2 3">
    <name type="scientific">Parafilimonas terrae</name>
    <dbReference type="NCBI Taxonomy" id="1465490"/>
    <lineage>
        <taxon>Bacteria</taxon>
        <taxon>Pseudomonadati</taxon>
        <taxon>Bacteroidota</taxon>
        <taxon>Chitinophagia</taxon>
        <taxon>Chitinophagales</taxon>
        <taxon>Chitinophagaceae</taxon>
        <taxon>Parafilimonas</taxon>
    </lineage>
</organism>
<evidence type="ECO:0000313" key="3">
    <source>
        <dbReference type="Proteomes" id="UP000199031"/>
    </source>
</evidence>
<accession>A0A1I5U4H0</accession>
<protein>
    <submittedName>
        <fullName evidence="2">Uncharacterized protein</fullName>
    </submittedName>
</protein>
<evidence type="ECO:0000313" key="2">
    <source>
        <dbReference type="EMBL" id="SFP89817.1"/>
    </source>
</evidence>
<keyword evidence="3" id="KW-1185">Reference proteome</keyword>
<dbReference type="STRING" id="1465490.SAMN05444277_10343"/>
<proteinExistence type="predicted"/>
<evidence type="ECO:0000256" key="1">
    <source>
        <dbReference type="SAM" id="MobiDB-lite"/>
    </source>
</evidence>
<dbReference type="Proteomes" id="UP000199031">
    <property type="component" value="Unassembled WGS sequence"/>
</dbReference>
<dbReference type="EMBL" id="FOXQ01000003">
    <property type="protein sequence ID" value="SFP89817.1"/>
    <property type="molecule type" value="Genomic_DNA"/>
</dbReference>
<name>A0A1I5U4H0_9BACT</name>
<feature type="region of interest" description="Disordered" evidence="1">
    <location>
        <begin position="1"/>
        <end position="34"/>
    </location>
</feature>